<sequence>VRIVYTLRYILSDYHVNCSKPSYIVLPNGRTPFAKYVTPIFKYFSASTKLLSLIW</sequence>
<gene>
    <name evidence="1" type="ORF">BCV72DRAFT_206728</name>
</gene>
<protein>
    <submittedName>
        <fullName evidence="1">Uncharacterized protein</fullName>
    </submittedName>
</protein>
<evidence type="ECO:0000313" key="1">
    <source>
        <dbReference type="EMBL" id="ORE06806.1"/>
    </source>
</evidence>
<proteinExistence type="predicted"/>
<dbReference type="EMBL" id="KV921916">
    <property type="protein sequence ID" value="ORE06806.1"/>
    <property type="molecule type" value="Genomic_DNA"/>
</dbReference>
<organism evidence="1">
    <name type="scientific">Rhizopus microsporus var. microsporus</name>
    <dbReference type="NCBI Taxonomy" id="86635"/>
    <lineage>
        <taxon>Eukaryota</taxon>
        <taxon>Fungi</taxon>
        <taxon>Fungi incertae sedis</taxon>
        <taxon>Mucoromycota</taxon>
        <taxon>Mucoromycotina</taxon>
        <taxon>Mucoromycetes</taxon>
        <taxon>Mucorales</taxon>
        <taxon>Mucorineae</taxon>
        <taxon>Rhizopodaceae</taxon>
        <taxon>Rhizopus</taxon>
    </lineage>
</organism>
<accession>A0A1X0R4A6</accession>
<dbReference type="Proteomes" id="UP000242414">
    <property type="component" value="Unassembled WGS sequence"/>
</dbReference>
<dbReference type="AlphaFoldDB" id="A0A1X0R4A6"/>
<dbReference type="VEuPathDB" id="FungiDB:BCV72DRAFT_206728"/>
<name>A0A1X0R4A6_RHIZD</name>
<feature type="non-terminal residue" evidence="1">
    <location>
        <position position="1"/>
    </location>
</feature>
<dbReference type="OrthoDB" id="2273700at2759"/>
<reference evidence="1" key="1">
    <citation type="journal article" date="2016" name="Proc. Natl. Acad. Sci. U.S.A.">
        <title>Lipid metabolic changes in an early divergent fungus govern the establishment of a mutualistic symbiosis with endobacteria.</title>
        <authorList>
            <person name="Lastovetsky O.A."/>
            <person name="Gaspar M.L."/>
            <person name="Mondo S.J."/>
            <person name="LaButti K.M."/>
            <person name="Sandor L."/>
            <person name="Grigoriev I.V."/>
            <person name="Henry S.A."/>
            <person name="Pawlowska T.E."/>
        </authorList>
    </citation>
    <scope>NUCLEOTIDE SEQUENCE [LARGE SCALE GENOMIC DNA]</scope>
    <source>
        <strain evidence="1">ATCC 52814</strain>
    </source>
</reference>